<proteinExistence type="predicted"/>
<feature type="domain" description="Integrase catalytic" evidence="1">
    <location>
        <begin position="183"/>
        <end position="321"/>
    </location>
</feature>
<dbReference type="AlphaFoldDB" id="A0A8J2KTS9"/>
<dbReference type="PANTHER" id="PTHR47331">
    <property type="entry name" value="PHD-TYPE DOMAIN-CONTAINING PROTEIN"/>
    <property type="match status" value="1"/>
</dbReference>
<dbReference type="Proteomes" id="UP000708208">
    <property type="component" value="Unassembled WGS sequence"/>
</dbReference>
<dbReference type="EMBL" id="CAJVCH010434756">
    <property type="protein sequence ID" value="CAG7818949.1"/>
    <property type="molecule type" value="Genomic_DNA"/>
</dbReference>
<dbReference type="Pfam" id="PF17921">
    <property type="entry name" value="Integrase_H2C2"/>
    <property type="match status" value="1"/>
</dbReference>
<dbReference type="PROSITE" id="PS50994">
    <property type="entry name" value="INTEGRASE"/>
    <property type="match status" value="1"/>
</dbReference>
<feature type="non-terminal residue" evidence="2">
    <location>
        <position position="1"/>
    </location>
</feature>
<name>A0A8J2KTS9_9HEXA</name>
<dbReference type="InterPro" id="IPR041588">
    <property type="entry name" value="Integrase_H2C2"/>
</dbReference>
<dbReference type="InterPro" id="IPR001584">
    <property type="entry name" value="Integrase_cat-core"/>
</dbReference>
<comment type="caution">
    <text evidence="2">The sequence shown here is derived from an EMBL/GenBank/DDBJ whole genome shotgun (WGS) entry which is preliminary data.</text>
</comment>
<evidence type="ECO:0000313" key="3">
    <source>
        <dbReference type="Proteomes" id="UP000708208"/>
    </source>
</evidence>
<reference evidence="2" key="1">
    <citation type="submission" date="2021-06" db="EMBL/GenBank/DDBJ databases">
        <authorList>
            <person name="Hodson N. C."/>
            <person name="Mongue J. A."/>
            <person name="Jaron S. K."/>
        </authorList>
    </citation>
    <scope>NUCLEOTIDE SEQUENCE</scope>
</reference>
<accession>A0A8J2KTS9</accession>
<sequence>MDVLAQRHSCWYKLKWRTAVWVMLWCQKQHPTATDFPKATELEDAERRWIRYVQKQAFGIEIQAMVKGKPVPSNSKLKSLCPFIQHELIMVGGRLRNAEVPTEQKHPVVLPPHHITELIIRWYHITFHHAGLQLLMSLLQRKFWILRGKAQVKKIIRSCKTCRIHRSATAVQLMADLPKARVTPGRPFTHVGIDYAGPFQIRDSCINRRKAPMVKAYAAIFICFSTKAVHLEVVSSLSTESFLAALDRFVARRGVPSVIQSDNGTNFVGAKKELREVLQQRPENFDGEVNQAAAKKGIKWILNPPAAPHMGGIWEAAVKSM</sequence>
<organism evidence="2 3">
    <name type="scientific">Allacma fusca</name>
    <dbReference type="NCBI Taxonomy" id="39272"/>
    <lineage>
        <taxon>Eukaryota</taxon>
        <taxon>Metazoa</taxon>
        <taxon>Ecdysozoa</taxon>
        <taxon>Arthropoda</taxon>
        <taxon>Hexapoda</taxon>
        <taxon>Collembola</taxon>
        <taxon>Symphypleona</taxon>
        <taxon>Sminthuridae</taxon>
        <taxon>Allacma</taxon>
    </lineage>
</organism>
<dbReference type="OrthoDB" id="5984724at2759"/>
<protein>
    <recommendedName>
        <fullName evidence="1">Integrase catalytic domain-containing protein</fullName>
    </recommendedName>
</protein>
<evidence type="ECO:0000313" key="2">
    <source>
        <dbReference type="EMBL" id="CAG7818949.1"/>
    </source>
</evidence>
<keyword evidence="3" id="KW-1185">Reference proteome</keyword>
<dbReference type="GO" id="GO:0015074">
    <property type="term" value="P:DNA integration"/>
    <property type="evidence" value="ECO:0007669"/>
    <property type="project" value="InterPro"/>
</dbReference>
<feature type="non-terminal residue" evidence="2">
    <location>
        <position position="321"/>
    </location>
</feature>
<gene>
    <name evidence="2" type="ORF">AFUS01_LOCUS29426</name>
</gene>
<evidence type="ECO:0000259" key="1">
    <source>
        <dbReference type="PROSITE" id="PS50994"/>
    </source>
</evidence>